<dbReference type="Pfam" id="PF00480">
    <property type="entry name" value="ROK"/>
    <property type="match status" value="1"/>
</dbReference>
<dbReference type="InterPro" id="IPR000600">
    <property type="entry name" value="ROK"/>
</dbReference>
<dbReference type="Gene3D" id="3.30.420.40">
    <property type="match status" value="2"/>
</dbReference>
<evidence type="ECO:0000256" key="2">
    <source>
        <dbReference type="ARBA" id="ARBA00012323"/>
    </source>
</evidence>
<dbReference type="PANTHER" id="PTHR18964">
    <property type="entry name" value="ROK (REPRESSOR, ORF, KINASE) FAMILY"/>
    <property type="match status" value="1"/>
</dbReference>
<sequence length="326" mass="33923">MNSRHTWLAGVDVGGTTIKLAILTEEGTFIEKWEIPTNTADSGHHIPSEIAAALRLKLNALDTDFHALKGIGVGAPGFIEAETGFVYQAVNIGWQNYPLSERLEKETGVPVFANNDANLAAAGEMWKGAGEGAPNMLAVTLGTGVGGGIIAEGRILQGAYGMAGEIGHITSVPEGGAPCNCGKTGCLETISSATGIVRLAMEKVHRGESAGLKEAFDRAGSLSSKDVFEVAAVGDQGAEAVVEEAMFHLGLAIGNLANSLNPNVIVIGGGVSRAGDRLLRALRPHFDRYALPKISAETTFEIARLGNDAGVLGAAWLARQQGNRSE</sequence>
<dbReference type="GO" id="GO:0004340">
    <property type="term" value="F:glucokinase activity"/>
    <property type="evidence" value="ECO:0007669"/>
    <property type="project" value="UniProtKB-EC"/>
</dbReference>
<name>A0A2W0HF43_9BACI</name>
<accession>A0A2W0HF43</accession>
<keyword evidence="5" id="KW-0547">Nucleotide-binding</keyword>
<keyword evidence="10" id="KW-1185">Reference proteome</keyword>
<comment type="similarity">
    <text evidence="1">Belongs to the ROK (NagC/XylR) family.</text>
</comment>
<proteinExistence type="inferred from homology"/>
<organism evidence="9 10">
    <name type="scientific">Alteribacter lacisalsi</name>
    <dbReference type="NCBI Taxonomy" id="2045244"/>
    <lineage>
        <taxon>Bacteria</taxon>
        <taxon>Bacillati</taxon>
        <taxon>Bacillota</taxon>
        <taxon>Bacilli</taxon>
        <taxon>Bacillales</taxon>
        <taxon>Bacillaceae</taxon>
        <taxon>Alteribacter</taxon>
    </lineage>
</organism>
<evidence type="ECO:0000313" key="9">
    <source>
        <dbReference type="EMBL" id="PYZ98620.1"/>
    </source>
</evidence>
<evidence type="ECO:0000256" key="6">
    <source>
        <dbReference type="ARBA" id="ARBA00022777"/>
    </source>
</evidence>
<evidence type="ECO:0000256" key="1">
    <source>
        <dbReference type="ARBA" id="ARBA00006479"/>
    </source>
</evidence>
<gene>
    <name evidence="9" type="ORF">CR205_08580</name>
</gene>
<dbReference type="NCBIfam" id="TIGR00744">
    <property type="entry name" value="ROK_glcA_fam"/>
    <property type="match status" value="1"/>
</dbReference>
<protein>
    <recommendedName>
        <fullName evidence="3">Glucokinase</fullName>
        <ecNumber evidence="2">2.7.1.2</ecNumber>
    </recommendedName>
    <alternativeName>
        <fullName evidence="8">Glucose kinase</fullName>
    </alternativeName>
</protein>
<dbReference type="SUPFAM" id="SSF53067">
    <property type="entry name" value="Actin-like ATPase domain"/>
    <property type="match status" value="1"/>
</dbReference>
<evidence type="ECO:0000256" key="5">
    <source>
        <dbReference type="ARBA" id="ARBA00022741"/>
    </source>
</evidence>
<evidence type="ECO:0000256" key="3">
    <source>
        <dbReference type="ARBA" id="ARBA00014701"/>
    </source>
</evidence>
<dbReference type="InterPro" id="IPR049874">
    <property type="entry name" value="ROK_cs"/>
</dbReference>
<dbReference type="GO" id="GO:0006096">
    <property type="term" value="P:glycolytic process"/>
    <property type="evidence" value="ECO:0007669"/>
    <property type="project" value="InterPro"/>
</dbReference>
<evidence type="ECO:0000256" key="7">
    <source>
        <dbReference type="ARBA" id="ARBA00022840"/>
    </source>
</evidence>
<dbReference type="PANTHER" id="PTHR18964:SF149">
    <property type="entry name" value="BIFUNCTIONAL UDP-N-ACETYLGLUCOSAMINE 2-EPIMERASE_N-ACETYLMANNOSAMINE KINASE"/>
    <property type="match status" value="1"/>
</dbReference>
<dbReference type="OrthoDB" id="9810372at2"/>
<dbReference type="InterPro" id="IPR043129">
    <property type="entry name" value="ATPase_NBD"/>
</dbReference>
<keyword evidence="4" id="KW-0808">Transferase</keyword>
<dbReference type="EMBL" id="PDOF01000001">
    <property type="protein sequence ID" value="PYZ98620.1"/>
    <property type="molecule type" value="Genomic_DNA"/>
</dbReference>
<evidence type="ECO:0000313" key="10">
    <source>
        <dbReference type="Proteomes" id="UP000248066"/>
    </source>
</evidence>
<evidence type="ECO:0000256" key="4">
    <source>
        <dbReference type="ARBA" id="ARBA00022679"/>
    </source>
</evidence>
<dbReference type="PROSITE" id="PS01125">
    <property type="entry name" value="ROK"/>
    <property type="match status" value="1"/>
</dbReference>
<evidence type="ECO:0000256" key="8">
    <source>
        <dbReference type="ARBA" id="ARBA00032386"/>
    </source>
</evidence>
<dbReference type="GO" id="GO:0005737">
    <property type="term" value="C:cytoplasm"/>
    <property type="evidence" value="ECO:0007669"/>
    <property type="project" value="InterPro"/>
</dbReference>
<dbReference type="RefSeq" id="WP_110518670.1">
    <property type="nucleotide sequence ID" value="NZ_PDOF01000001.1"/>
</dbReference>
<reference evidence="9 10" key="1">
    <citation type="submission" date="2017-10" db="EMBL/GenBank/DDBJ databases">
        <title>Bacillus sp. nov., a halophilic bacterium isolated from a Yangshapao Lake.</title>
        <authorList>
            <person name="Wang H."/>
        </authorList>
    </citation>
    <scope>NUCLEOTIDE SEQUENCE [LARGE SCALE GENOMIC DNA]</scope>
    <source>
        <strain evidence="9 10">YSP-3</strain>
    </source>
</reference>
<keyword evidence="6 9" id="KW-0418">Kinase</keyword>
<dbReference type="EC" id="2.7.1.2" evidence="2"/>
<dbReference type="AlphaFoldDB" id="A0A2W0HF43"/>
<dbReference type="Proteomes" id="UP000248066">
    <property type="component" value="Unassembled WGS sequence"/>
</dbReference>
<dbReference type="InterPro" id="IPR004654">
    <property type="entry name" value="ROK_glcA"/>
</dbReference>
<comment type="caution">
    <text evidence="9">The sequence shown here is derived from an EMBL/GenBank/DDBJ whole genome shotgun (WGS) entry which is preliminary data.</text>
</comment>
<keyword evidence="7" id="KW-0067">ATP-binding</keyword>
<dbReference type="GO" id="GO:0005524">
    <property type="term" value="F:ATP binding"/>
    <property type="evidence" value="ECO:0007669"/>
    <property type="project" value="UniProtKB-KW"/>
</dbReference>